<dbReference type="KEGG" id="nve:5511153"/>
<keyword evidence="5" id="KW-0297">G-protein coupled receptor</keyword>
<dbReference type="Gene3D" id="1.20.1070.10">
    <property type="entry name" value="Rhodopsin 7-helix transmembrane proteins"/>
    <property type="match status" value="1"/>
</dbReference>
<dbReference type="Proteomes" id="UP000001593">
    <property type="component" value="Unassembled WGS sequence"/>
</dbReference>
<keyword evidence="7" id="KW-0675">Receptor</keyword>
<keyword evidence="4 9" id="KW-1133">Transmembrane helix</keyword>
<dbReference type="FunCoup" id="A7S9Z8">
    <property type="interactions" value="11"/>
</dbReference>
<dbReference type="GO" id="GO:0005886">
    <property type="term" value="C:plasma membrane"/>
    <property type="evidence" value="ECO:0000318"/>
    <property type="project" value="GO_Central"/>
</dbReference>
<dbReference type="OMA" id="LRARRIX"/>
<comment type="subcellular location">
    <subcellularLocation>
        <location evidence="1">Cell membrane</location>
        <topology evidence="1">Multi-pass membrane protein</topology>
    </subcellularLocation>
</comment>
<feature type="transmembrane region" description="Helical" evidence="9">
    <location>
        <begin position="223"/>
        <end position="243"/>
    </location>
</feature>
<dbReference type="HOGENOM" id="CLU_009579_6_0_1"/>
<feature type="transmembrane region" description="Helical" evidence="9">
    <location>
        <begin position="173"/>
        <end position="196"/>
    </location>
</feature>
<feature type="transmembrane region" description="Helical" evidence="9">
    <location>
        <begin position="28"/>
        <end position="50"/>
    </location>
</feature>
<dbReference type="InParanoid" id="A7S9Z8"/>
<organism evidence="11 12">
    <name type="scientific">Nematostella vectensis</name>
    <name type="common">Starlet sea anemone</name>
    <dbReference type="NCBI Taxonomy" id="45351"/>
    <lineage>
        <taxon>Eukaryota</taxon>
        <taxon>Metazoa</taxon>
        <taxon>Cnidaria</taxon>
        <taxon>Anthozoa</taxon>
        <taxon>Hexacorallia</taxon>
        <taxon>Actiniaria</taxon>
        <taxon>Edwardsiidae</taxon>
        <taxon>Nematostella</taxon>
    </lineage>
</organism>
<keyword evidence="2" id="KW-1003">Cell membrane</keyword>
<dbReference type="SUPFAM" id="SSF81321">
    <property type="entry name" value="Family A G protein-coupled receptor-like"/>
    <property type="match status" value="1"/>
</dbReference>
<keyword evidence="8" id="KW-0807">Transducer</keyword>
<proteinExistence type="predicted"/>
<evidence type="ECO:0000256" key="1">
    <source>
        <dbReference type="ARBA" id="ARBA00004651"/>
    </source>
</evidence>
<accession>A7S9Z8</accession>
<dbReference type="PRINTS" id="PR00237">
    <property type="entry name" value="GPCRRHODOPSN"/>
</dbReference>
<dbReference type="EMBL" id="DS469606">
    <property type="protein sequence ID" value="EDO39473.1"/>
    <property type="molecule type" value="Genomic_DNA"/>
</dbReference>
<dbReference type="InterPro" id="IPR000276">
    <property type="entry name" value="GPCR_Rhodpsn"/>
</dbReference>
<feature type="transmembrane region" description="Helical" evidence="9">
    <location>
        <begin position="62"/>
        <end position="85"/>
    </location>
</feature>
<protein>
    <recommendedName>
        <fullName evidence="10">G-protein coupled receptors family 1 profile domain-containing protein</fullName>
    </recommendedName>
</protein>
<keyword evidence="12" id="KW-1185">Reference proteome</keyword>
<evidence type="ECO:0000313" key="12">
    <source>
        <dbReference type="Proteomes" id="UP000001593"/>
    </source>
</evidence>
<feature type="domain" description="G-protein coupled receptors family 1 profile" evidence="10">
    <location>
        <begin position="41"/>
        <end position="293"/>
    </location>
</feature>
<name>A7S9Z8_NEMVE</name>
<gene>
    <name evidence="11" type="ORF">NEMVEDRAFT_v1g209052</name>
</gene>
<dbReference type="PROSITE" id="PS50262">
    <property type="entry name" value="G_PROTEIN_RECEP_F1_2"/>
    <property type="match status" value="1"/>
</dbReference>
<evidence type="ECO:0000313" key="11">
    <source>
        <dbReference type="EMBL" id="EDO39473.1"/>
    </source>
</evidence>
<sequence>MNGTQSSNVSEIVQGIIRPFSVIEKAKLGAYSVLFISGLVLNLAVILLVLTKRVPRKTMHLFVVNMAFADLLSLFTTLAFMIMHFSLRDSWGTFMIIIYYIRFMELTSLMASPVTLVIISMERLRAVSSSVQLSPLSRRTLLALIVFSWVVSGGVMSGELVPDKGDFERRLMFFIIYLTFLMIPVPIIVAINIVIIRRLVRSQANLNLPEAQQMRRRRVFRSAVGMILSSILLYFVCAAPRYATEAALLTFLYESLVTGRMEFDPDLSSSLHATSEITTVFSYVNAAFGPVIYFVFLDDFRAVLSKFVCHINFVRTGEGIEMHRRNEDDPGH</sequence>
<evidence type="ECO:0000256" key="2">
    <source>
        <dbReference type="ARBA" id="ARBA00022475"/>
    </source>
</evidence>
<evidence type="ECO:0000259" key="10">
    <source>
        <dbReference type="PROSITE" id="PS50262"/>
    </source>
</evidence>
<dbReference type="GO" id="GO:0043005">
    <property type="term" value="C:neuron projection"/>
    <property type="evidence" value="ECO:0000318"/>
    <property type="project" value="GO_Central"/>
</dbReference>
<dbReference type="PANTHER" id="PTHR24229:SF40">
    <property type="entry name" value="ALLATOSTATIN C RECEPTOR 1-RELATED"/>
    <property type="match status" value="1"/>
</dbReference>
<dbReference type="GO" id="GO:0042277">
    <property type="term" value="F:peptide binding"/>
    <property type="evidence" value="ECO:0000318"/>
    <property type="project" value="GO_Central"/>
</dbReference>
<feature type="transmembrane region" description="Helical" evidence="9">
    <location>
        <begin position="277"/>
        <end position="297"/>
    </location>
</feature>
<evidence type="ECO:0000256" key="3">
    <source>
        <dbReference type="ARBA" id="ARBA00022692"/>
    </source>
</evidence>
<evidence type="ECO:0000256" key="5">
    <source>
        <dbReference type="ARBA" id="ARBA00023040"/>
    </source>
</evidence>
<feature type="transmembrane region" description="Helical" evidence="9">
    <location>
        <begin position="97"/>
        <end position="119"/>
    </location>
</feature>
<dbReference type="AlphaFoldDB" id="A7S9Z8"/>
<dbReference type="GO" id="GO:0004930">
    <property type="term" value="F:G protein-coupled receptor activity"/>
    <property type="evidence" value="ECO:0000318"/>
    <property type="project" value="GO_Central"/>
</dbReference>
<keyword evidence="3 9" id="KW-0812">Transmembrane</keyword>
<feature type="transmembrane region" description="Helical" evidence="9">
    <location>
        <begin position="140"/>
        <end position="161"/>
    </location>
</feature>
<dbReference type="InterPro" id="IPR017452">
    <property type="entry name" value="GPCR_Rhodpsn_7TM"/>
</dbReference>
<keyword evidence="6 9" id="KW-0472">Membrane</keyword>
<reference evidence="11 12" key="1">
    <citation type="journal article" date="2007" name="Science">
        <title>Sea anemone genome reveals ancestral eumetazoan gene repertoire and genomic organization.</title>
        <authorList>
            <person name="Putnam N.H."/>
            <person name="Srivastava M."/>
            <person name="Hellsten U."/>
            <person name="Dirks B."/>
            <person name="Chapman J."/>
            <person name="Salamov A."/>
            <person name="Terry A."/>
            <person name="Shapiro H."/>
            <person name="Lindquist E."/>
            <person name="Kapitonov V.V."/>
            <person name="Jurka J."/>
            <person name="Genikhovich G."/>
            <person name="Grigoriev I.V."/>
            <person name="Lucas S.M."/>
            <person name="Steele R.E."/>
            <person name="Finnerty J.R."/>
            <person name="Technau U."/>
            <person name="Martindale M.Q."/>
            <person name="Rokhsar D.S."/>
        </authorList>
    </citation>
    <scope>NUCLEOTIDE SEQUENCE [LARGE SCALE GENOMIC DNA]</scope>
    <source>
        <strain evidence="12">CH2 X CH6</strain>
    </source>
</reference>
<evidence type="ECO:0000256" key="4">
    <source>
        <dbReference type="ARBA" id="ARBA00022989"/>
    </source>
</evidence>
<dbReference type="PANTHER" id="PTHR24229">
    <property type="entry name" value="NEUROPEPTIDES RECEPTOR"/>
    <property type="match status" value="1"/>
</dbReference>
<dbReference type="PhylomeDB" id="A7S9Z8"/>
<dbReference type="Pfam" id="PF00001">
    <property type="entry name" value="7tm_1"/>
    <property type="match status" value="1"/>
</dbReference>
<evidence type="ECO:0000256" key="6">
    <source>
        <dbReference type="ARBA" id="ARBA00023136"/>
    </source>
</evidence>
<dbReference type="STRING" id="45351.A7S9Z8"/>
<dbReference type="CDD" id="cd00637">
    <property type="entry name" value="7tm_classA_rhodopsin-like"/>
    <property type="match status" value="1"/>
</dbReference>
<evidence type="ECO:0000256" key="9">
    <source>
        <dbReference type="SAM" id="Phobius"/>
    </source>
</evidence>
<evidence type="ECO:0000256" key="7">
    <source>
        <dbReference type="ARBA" id="ARBA00023170"/>
    </source>
</evidence>
<evidence type="ECO:0000256" key="8">
    <source>
        <dbReference type="ARBA" id="ARBA00023224"/>
    </source>
</evidence>